<sequence>MGFLLESKRPEGFLVNTDTYHFNVVTVYPSTADFASRQGISHCITDQNCFVWRIAMENIIRFSLVSPKHEPSFGRENSPTMDMTLRGRFAPRQQYPGKRDPQD</sequence>
<dbReference type="KEGG" id="ovi:T265_15696"/>
<reference evidence="2 3" key="1">
    <citation type="submission" date="2013-11" db="EMBL/GenBank/DDBJ databases">
        <title>Opisthorchis viverrini - life in the bile duct.</title>
        <authorList>
            <person name="Young N.D."/>
            <person name="Nagarajan N."/>
            <person name="Lin S.J."/>
            <person name="Korhonen P.K."/>
            <person name="Jex A.R."/>
            <person name="Hall R.S."/>
            <person name="Safavi-Hemami H."/>
            <person name="Kaewkong W."/>
            <person name="Bertrand D."/>
            <person name="Gao S."/>
            <person name="Seet Q."/>
            <person name="Wongkham S."/>
            <person name="Teh B.T."/>
            <person name="Wongkham C."/>
            <person name="Intapan P.M."/>
            <person name="Maleewong W."/>
            <person name="Yang X."/>
            <person name="Hu M."/>
            <person name="Wang Z."/>
            <person name="Hofmann A."/>
            <person name="Sternberg P.W."/>
            <person name="Tan P."/>
            <person name="Wang J."/>
            <person name="Gasser R.B."/>
        </authorList>
    </citation>
    <scope>NUCLEOTIDE SEQUENCE [LARGE SCALE GENOMIC DNA]</scope>
</reference>
<dbReference type="Proteomes" id="UP000054324">
    <property type="component" value="Unassembled WGS sequence"/>
</dbReference>
<protein>
    <submittedName>
        <fullName evidence="2">Uncharacterized protein</fullName>
    </submittedName>
</protein>
<feature type="non-terminal residue" evidence="2">
    <location>
        <position position="103"/>
    </location>
</feature>
<dbReference type="EMBL" id="KL597375">
    <property type="protein sequence ID" value="KER19024.1"/>
    <property type="molecule type" value="Genomic_DNA"/>
</dbReference>
<organism evidence="2 3">
    <name type="scientific">Opisthorchis viverrini</name>
    <name type="common">Southeast Asian liver fluke</name>
    <dbReference type="NCBI Taxonomy" id="6198"/>
    <lineage>
        <taxon>Eukaryota</taxon>
        <taxon>Metazoa</taxon>
        <taxon>Spiralia</taxon>
        <taxon>Lophotrochozoa</taxon>
        <taxon>Platyhelminthes</taxon>
        <taxon>Trematoda</taxon>
        <taxon>Digenea</taxon>
        <taxon>Opisthorchiida</taxon>
        <taxon>Opisthorchiata</taxon>
        <taxon>Opisthorchiidae</taxon>
        <taxon>Opisthorchis</taxon>
    </lineage>
</organism>
<dbReference type="GeneID" id="20329861"/>
<gene>
    <name evidence="2" type="ORF">T265_15696</name>
</gene>
<feature type="region of interest" description="Disordered" evidence="1">
    <location>
        <begin position="69"/>
        <end position="103"/>
    </location>
</feature>
<dbReference type="AlphaFoldDB" id="A0A074ZUY8"/>
<dbReference type="CTD" id="20329861"/>
<keyword evidence="3" id="KW-1185">Reference proteome</keyword>
<accession>A0A074ZUY8</accession>
<evidence type="ECO:0000256" key="1">
    <source>
        <dbReference type="SAM" id="MobiDB-lite"/>
    </source>
</evidence>
<dbReference type="RefSeq" id="XP_009177228.1">
    <property type="nucleotide sequence ID" value="XM_009178964.1"/>
</dbReference>
<evidence type="ECO:0000313" key="2">
    <source>
        <dbReference type="EMBL" id="KER19024.1"/>
    </source>
</evidence>
<name>A0A074ZUY8_OPIVI</name>
<proteinExistence type="predicted"/>
<evidence type="ECO:0000313" key="3">
    <source>
        <dbReference type="Proteomes" id="UP000054324"/>
    </source>
</evidence>